<dbReference type="EMBL" id="CM056741">
    <property type="protein sequence ID" value="KAJ8685754.1"/>
    <property type="molecule type" value="Genomic_DNA"/>
</dbReference>
<protein>
    <submittedName>
        <fullName evidence="1">Uncharacterized protein</fullName>
    </submittedName>
</protein>
<sequence>MLYAGKGETDTNTLLSGMNIPPVHSTTLRRYERLVGSKMEELAQQSCREAIGKEKDLTRQKQENGCDNSQEKQVCVIANDRILIDIAGSFDAAWPKRGKTHNSMSGHASLIGAESGKVLGWACRKTYCRKCSEDNPNDDDNHEKVCRRNHLGSAKSGGQGC</sequence>
<evidence type="ECO:0000313" key="1">
    <source>
        <dbReference type="EMBL" id="KAJ8685754.1"/>
    </source>
</evidence>
<evidence type="ECO:0000313" key="2">
    <source>
        <dbReference type="Proteomes" id="UP001239111"/>
    </source>
</evidence>
<keyword evidence="2" id="KW-1185">Reference proteome</keyword>
<reference evidence="1" key="1">
    <citation type="submission" date="2023-04" db="EMBL/GenBank/DDBJ databases">
        <title>A chromosome-level genome assembly of the parasitoid wasp Eretmocerus hayati.</title>
        <authorList>
            <person name="Zhong Y."/>
            <person name="Liu S."/>
            <person name="Liu Y."/>
        </authorList>
    </citation>
    <scope>NUCLEOTIDE SEQUENCE</scope>
    <source>
        <strain evidence="1">ZJU_SS_LIU_2023</strain>
    </source>
</reference>
<organism evidence="1 2">
    <name type="scientific">Eretmocerus hayati</name>
    <dbReference type="NCBI Taxonomy" id="131215"/>
    <lineage>
        <taxon>Eukaryota</taxon>
        <taxon>Metazoa</taxon>
        <taxon>Ecdysozoa</taxon>
        <taxon>Arthropoda</taxon>
        <taxon>Hexapoda</taxon>
        <taxon>Insecta</taxon>
        <taxon>Pterygota</taxon>
        <taxon>Neoptera</taxon>
        <taxon>Endopterygota</taxon>
        <taxon>Hymenoptera</taxon>
        <taxon>Apocrita</taxon>
        <taxon>Proctotrupomorpha</taxon>
        <taxon>Chalcidoidea</taxon>
        <taxon>Aphelinidae</taxon>
        <taxon>Aphelininae</taxon>
        <taxon>Eretmocerus</taxon>
    </lineage>
</organism>
<gene>
    <name evidence="1" type="ORF">QAD02_021547</name>
</gene>
<dbReference type="Proteomes" id="UP001239111">
    <property type="component" value="Chromosome 1"/>
</dbReference>
<accession>A0ACC2PR23</accession>
<name>A0ACC2PR23_9HYME</name>
<proteinExistence type="predicted"/>
<comment type="caution">
    <text evidence="1">The sequence shown here is derived from an EMBL/GenBank/DDBJ whole genome shotgun (WGS) entry which is preliminary data.</text>
</comment>